<keyword evidence="5" id="KW-0539">Nucleus</keyword>
<dbReference type="EMBL" id="CAJVPP010002495">
    <property type="protein sequence ID" value="CAG8602013.1"/>
    <property type="molecule type" value="Genomic_DNA"/>
</dbReference>
<dbReference type="GO" id="GO:0003700">
    <property type="term" value="F:DNA-binding transcription factor activity"/>
    <property type="evidence" value="ECO:0007669"/>
    <property type="project" value="InterPro"/>
</dbReference>
<accession>A0A9N9CJ04</accession>
<dbReference type="InterPro" id="IPR003657">
    <property type="entry name" value="WRKY_dom"/>
</dbReference>
<evidence type="ECO:0000259" key="7">
    <source>
        <dbReference type="PROSITE" id="PS50811"/>
    </source>
</evidence>
<feature type="compositionally biased region" description="Polar residues" evidence="6">
    <location>
        <begin position="268"/>
        <end position="285"/>
    </location>
</feature>
<feature type="region of interest" description="Disordered" evidence="6">
    <location>
        <begin position="215"/>
        <end position="247"/>
    </location>
</feature>
<dbReference type="PROSITE" id="PS50811">
    <property type="entry name" value="WRKY"/>
    <property type="match status" value="1"/>
</dbReference>
<dbReference type="GO" id="GO:0043565">
    <property type="term" value="F:sequence-specific DNA binding"/>
    <property type="evidence" value="ECO:0007669"/>
    <property type="project" value="InterPro"/>
</dbReference>
<keyword evidence="9" id="KW-1185">Reference proteome</keyword>
<dbReference type="InterPro" id="IPR036576">
    <property type="entry name" value="WRKY_dom_sf"/>
</dbReference>
<name>A0A9N9CJ04_FUNMO</name>
<feature type="compositionally biased region" description="Polar residues" evidence="6">
    <location>
        <begin position="35"/>
        <end position="88"/>
    </location>
</feature>
<reference evidence="8" key="1">
    <citation type="submission" date="2021-06" db="EMBL/GenBank/DDBJ databases">
        <authorList>
            <person name="Kallberg Y."/>
            <person name="Tangrot J."/>
            <person name="Rosling A."/>
        </authorList>
    </citation>
    <scope>NUCLEOTIDE SEQUENCE</scope>
    <source>
        <strain evidence="8">87-6 pot B 2015</strain>
    </source>
</reference>
<evidence type="ECO:0000256" key="3">
    <source>
        <dbReference type="ARBA" id="ARBA00023125"/>
    </source>
</evidence>
<feature type="compositionally biased region" description="Polar residues" evidence="6">
    <location>
        <begin position="97"/>
        <end position="106"/>
    </location>
</feature>
<proteinExistence type="predicted"/>
<feature type="region of interest" description="Disordered" evidence="6">
    <location>
        <begin position="1"/>
        <end position="159"/>
    </location>
</feature>
<comment type="subcellular location">
    <subcellularLocation>
        <location evidence="1">Nucleus</location>
    </subcellularLocation>
</comment>
<comment type="caution">
    <text evidence="8">The sequence shown here is derived from an EMBL/GenBank/DDBJ whole genome shotgun (WGS) entry which is preliminary data.</text>
</comment>
<feature type="compositionally biased region" description="Low complexity" evidence="6">
    <location>
        <begin position="146"/>
        <end position="158"/>
    </location>
</feature>
<evidence type="ECO:0000256" key="4">
    <source>
        <dbReference type="ARBA" id="ARBA00023163"/>
    </source>
</evidence>
<feature type="region of interest" description="Disordered" evidence="6">
    <location>
        <begin position="342"/>
        <end position="361"/>
    </location>
</feature>
<dbReference type="AlphaFoldDB" id="A0A9N9CJ04"/>
<keyword evidence="3" id="KW-0238">DNA-binding</keyword>
<evidence type="ECO:0000256" key="5">
    <source>
        <dbReference type="ARBA" id="ARBA00023242"/>
    </source>
</evidence>
<dbReference type="Proteomes" id="UP000789375">
    <property type="component" value="Unassembled WGS sequence"/>
</dbReference>
<evidence type="ECO:0000256" key="6">
    <source>
        <dbReference type="SAM" id="MobiDB-lite"/>
    </source>
</evidence>
<organism evidence="8 9">
    <name type="scientific">Funneliformis mosseae</name>
    <name type="common">Endomycorrhizal fungus</name>
    <name type="synonym">Glomus mosseae</name>
    <dbReference type="NCBI Taxonomy" id="27381"/>
    <lineage>
        <taxon>Eukaryota</taxon>
        <taxon>Fungi</taxon>
        <taxon>Fungi incertae sedis</taxon>
        <taxon>Mucoromycota</taxon>
        <taxon>Glomeromycotina</taxon>
        <taxon>Glomeromycetes</taxon>
        <taxon>Glomerales</taxon>
        <taxon>Glomeraceae</taxon>
        <taxon>Funneliformis</taxon>
    </lineage>
</organism>
<protein>
    <submittedName>
        <fullName evidence="8">15559_t:CDS:1</fullName>
    </submittedName>
</protein>
<evidence type="ECO:0000256" key="2">
    <source>
        <dbReference type="ARBA" id="ARBA00023015"/>
    </source>
</evidence>
<gene>
    <name evidence="8" type="ORF">FMOSSE_LOCUS9000</name>
</gene>
<feature type="region of interest" description="Disordered" evidence="6">
    <location>
        <begin position="268"/>
        <end position="304"/>
    </location>
</feature>
<dbReference type="Gene3D" id="2.20.25.80">
    <property type="entry name" value="WRKY domain"/>
    <property type="match status" value="1"/>
</dbReference>
<dbReference type="GO" id="GO:0005634">
    <property type="term" value="C:nucleus"/>
    <property type="evidence" value="ECO:0007669"/>
    <property type="project" value="UniProtKB-SubCell"/>
</dbReference>
<feature type="compositionally biased region" description="Low complexity" evidence="6">
    <location>
        <begin position="23"/>
        <end position="34"/>
    </location>
</feature>
<dbReference type="Pfam" id="PF03106">
    <property type="entry name" value="WRKY"/>
    <property type="match status" value="1"/>
</dbReference>
<keyword evidence="4" id="KW-0804">Transcription</keyword>
<feature type="domain" description="WRKY" evidence="7">
    <location>
        <begin position="375"/>
        <end position="419"/>
    </location>
</feature>
<evidence type="ECO:0000313" key="9">
    <source>
        <dbReference type="Proteomes" id="UP000789375"/>
    </source>
</evidence>
<feature type="compositionally biased region" description="Basic and acidic residues" evidence="6">
    <location>
        <begin position="215"/>
        <end position="243"/>
    </location>
</feature>
<evidence type="ECO:0000313" key="8">
    <source>
        <dbReference type="EMBL" id="CAG8602013.1"/>
    </source>
</evidence>
<dbReference type="SUPFAM" id="SSF118290">
    <property type="entry name" value="WRKY DNA-binding domain"/>
    <property type="match status" value="1"/>
</dbReference>
<feature type="compositionally biased region" description="Polar residues" evidence="6">
    <location>
        <begin position="116"/>
        <end position="130"/>
    </location>
</feature>
<sequence length="447" mass="49734">MSRAAEYAQFPYTPPKTHLTSAQQSMHHQFTQQQPNQFTSSQDGLLTQQPPSVTTNPQYTTSHASIVTPSLGTQQTRRYKTQQHTSISPPTPNTPNRQYSQNSLVQATLEHPPSPLSSNQCLPTTNNVTIPSTLPASLPTPPTTLPPGLSSPNSGNTPASNFDLQDVLAQFGNQPELLKLILKSKVEEDKRKAEEAKLRVRELDLLLLDRDRQKKGLEHARDVDESKNDEIHSNQDMDFDHDNSIGPFSTSDGSLSYASFGASLSSPVQNLPLNSPSTPVSQSTPRLKPAPRINSTPKGQSAPQLPLHYRFAPLNNQLTSQNSQNQMQSHNQAIQNNQEGILGSAENEESNVNNVTNKRKRKRREMLPVTMIIETKECPFKDEYLWKNNGNTTQRKTGNKSVYFKCSNSNKGCPVNKTVTEKEGGWIIKYRGHHLDVCGKIKRIVQS</sequence>
<feature type="compositionally biased region" description="Polar residues" evidence="6">
    <location>
        <begin position="293"/>
        <end position="303"/>
    </location>
</feature>
<evidence type="ECO:0000256" key="1">
    <source>
        <dbReference type="ARBA" id="ARBA00004123"/>
    </source>
</evidence>
<keyword evidence="2" id="KW-0805">Transcription regulation</keyword>